<dbReference type="EMBL" id="UINC01110045">
    <property type="protein sequence ID" value="SVC77290.1"/>
    <property type="molecule type" value="Genomic_DNA"/>
</dbReference>
<proteinExistence type="predicted"/>
<dbReference type="InterPro" id="IPR001279">
    <property type="entry name" value="Metallo-B-lactamas"/>
</dbReference>
<evidence type="ECO:0000259" key="1">
    <source>
        <dbReference type="Pfam" id="PF00753"/>
    </source>
</evidence>
<dbReference type="InterPro" id="IPR036866">
    <property type="entry name" value="RibonucZ/Hydroxyglut_hydro"/>
</dbReference>
<organism evidence="2">
    <name type="scientific">marine metagenome</name>
    <dbReference type="NCBI Taxonomy" id="408172"/>
    <lineage>
        <taxon>unclassified sequences</taxon>
        <taxon>metagenomes</taxon>
        <taxon>ecological metagenomes</taxon>
    </lineage>
</organism>
<dbReference type="Pfam" id="PF00753">
    <property type="entry name" value="Lactamase_B"/>
    <property type="match status" value="1"/>
</dbReference>
<gene>
    <name evidence="2" type="ORF">METZ01_LOCUS330144</name>
</gene>
<name>A0A382PWY6_9ZZZZ</name>
<sequence length="70" mass="7774">MHDRKGEGGMEYLFDKQVEPGELIEVADGVLWLTMPLPFELDHINLYLIRGEGGWVVIDTGIGTSTTKAL</sequence>
<dbReference type="AlphaFoldDB" id="A0A382PWY6"/>
<dbReference type="SUPFAM" id="SSF56281">
    <property type="entry name" value="Metallo-hydrolase/oxidoreductase"/>
    <property type="match status" value="1"/>
</dbReference>
<dbReference type="Gene3D" id="3.60.15.10">
    <property type="entry name" value="Ribonuclease Z/Hydroxyacylglutathione hydrolase-like"/>
    <property type="match status" value="1"/>
</dbReference>
<feature type="domain" description="Metallo-beta-lactamase" evidence="1">
    <location>
        <begin position="43"/>
        <end position="69"/>
    </location>
</feature>
<evidence type="ECO:0000313" key="2">
    <source>
        <dbReference type="EMBL" id="SVC77290.1"/>
    </source>
</evidence>
<accession>A0A382PWY6</accession>
<protein>
    <recommendedName>
        <fullName evidence="1">Metallo-beta-lactamase domain-containing protein</fullName>
    </recommendedName>
</protein>
<reference evidence="2" key="1">
    <citation type="submission" date="2018-05" db="EMBL/GenBank/DDBJ databases">
        <authorList>
            <person name="Lanie J.A."/>
            <person name="Ng W.-L."/>
            <person name="Kazmierczak K.M."/>
            <person name="Andrzejewski T.M."/>
            <person name="Davidsen T.M."/>
            <person name="Wayne K.J."/>
            <person name="Tettelin H."/>
            <person name="Glass J.I."/>
            <person name="Rusch D."/>
            <person name="Podicherti R."/>
            <person name="Tsui H.-C.T."/>
            <person name="Winkler M.E."/>
        </authorList>
    </citation>
    <scope>NUCLEOTIDE SEQUENCE</scope>
</reference>
<feature type="non-terminal residue" evidence="2">
    <location>
        <position position="70"/>
    </location>
</feature>